<organism evidence="9 10">
    <name type="scientific">[Mycobacterium] burgundiense</name>
    <dbReference type="NCBI Taxonomy" id="3064286"/>
    <lineage>
        <taxon>Bacteria</taxon>
        <taxon>Bacillati</taxon>
        <taxon>Actinomycetota</taxon>
        <taxon>Actinomycetes</taxon>
        <taxon>Mycobacteriales</taxon>
        <taxon>Mycobacteriaceae</taxon>
        <taxon>Mycolicibacterium</taxon>
    </lineage>
</organism>
<keyword evidence="10" id="KW-1185">Reference proteome</keyword>
<evidence type="ECO:0000313" key="9">
    <source>
        <dbReference type="EMBL" id="CAJ1506555.1"/>
    </source>
</evidence>
<evidence type="ECO:0000256" key="1">
    <source>
        <dbReference type="ARBA" id="ARBA00007164"/>
    </source>
</evidence>
<evidence type="ECO:0000256" key="3">
    <source>
        <dbReference type="ARBA" id="ARBA00022801"/>
    </source>
</evidence>
<evidence type="ECO:0000256" key="4">
    <source>
        <dbReference type="ARBA" id="ARBA00022960"/>
    </source>
</evidence>
<dbReference type="Pfam" id="PF00768">
    <property type="entry name" value="Peptidase_S11"/>
    <property type="match status" value="1"/>
</dbReference>
<dbReference type="Gene3D" id="3.40.710.10">
    <property type="entry name" value="DD-peptidase/beta-lactamase superfamily"/>
    <property type="match status" value="1"/>
</dbReference>
<dbReference type="Proteomes" id="UP001190465">
    <property type="component" value="Chromosome"/>
</dbReference>
<dbReference type="PANTHER" id="PTHR21581:SF33">
    <property type="entry name" value="D-ALANYL-D-ALANINE CARBOXYPEPTIDASE DACB"/>
    <property type="match status" value="1"/>
</dbReference>
<dbReference type="SUPFAM" id="SSF56601">
    <property type="entry name" value="beta-lactamase/transpeptidase-like"/>
    <property type="match status" value="1"/>
</dbReference>
<name>A0ABN9NHS5_9MYCO</name>
<dbReference type="InterPro" id="IPR001967">
    <property type="entry name" value="Peptidase_S11_N"/>
</dbReference>
<dbReference type="InterPro" id="IPR018044">
    <property type="entry name" value="Peptidase_S11"/>
</dbReference>
<dbReference type="GO" id="GO:0016787">
    <property type="term" value="F:hydrolase activity"/>
    <property type="evidence" value="ECO:0007669"/>
    <property type="project" value="UniProtKB-KW"/>
</dbReference>
<reference evidence="9 10" key="1">
    <citation type="submission" date="2023-08" db="EMBL/GenBank/DDBJ databases">
        <authorList>
            <person name="Folkvardsen B D."/>
            <person name="Norman A."/>
        </authorList>
    </citation>
    <scope>NUCLEOTIDE SEQUENCE [LARGE SCALE GENOMIC DNA]</scope>
    <source>
        <strain evidence="9 10">Mu0053</strain>
    </source>
</reference>
<feature type="domain" description="Peptidase S11 D-alanyl-D-alanine carboxypeptidase A N-terminal" evidence="8">
    <location>
        <begin position="18"/>
        <end position="238"/>
    </location>
</feature>
<keyword evidence="6" id="KW-0961">Cell wall biogenesis/degradation</keyword>
<evidence type="ECO:0000256" key="7">
    <source>
        <dbReference type="RuleBase" id="RU004016"/>
    </source>
</evidence>
<dbReference type="PANTHER" id="PTHR21581">
    <property type="entry name" value="D-ALANYL-D-ALANINE CARBOXYPEPTIDASE"/>
    <property type="match status" value="1"/>
</dbReference>
<gene>
    <name evidence="9" type="ORF">MU0053_003218</name>
</gene>
<evidence type="ECO:0000256" key="6">
    <source>
        <dbReference type="ARBA" id="ARBA00023316"/>
    </source>
</evidence>
<dbReference type="EMBL" id="OY726397">
    <property type="protein sequence ID" value="CAJ1506555.1"/>
    <property type="molecule type" value="Genomic_DNA"/>
</dbReference>
<sequence length="262" mass="27684">MLSAPTAGAQPDIGAGAVTAPDGPARAWLIADMDTGHILAGKDPHASYAPASTIKVLLAMVVLDHLAPGAAVRANANHTRVECSCVGLVPGQVYTVRQLLEGLLMVSGNDAANLLGDLLGGYRAAITRMTAKAQSVGARNTRALSPSGLDGPGWESRTTAHDLAILFRRALAYPLIAHIMRQPSAMFPARTGHKQIVNQNKLLQRYPGNLGGKTGFTNLAGDTFVSAAQRDGRRLVVAQLKGSGDLYDQAMRLFDWGFARPR</sequence>
<protein>
    <submittedName>
        <fullName evidence="9">Serine hydrolase</fullName>
    </submittedName>
</protein>
<evidence type="ECO:0000256" key="2">
    <source>
        <dbReference type="ARBA" id="ARBA00022729"/>
    </source>
</evidence>
<keyword evidence="3 9" id="KW-0378">Hydrolase</keyword>
<comment type="similarity">
    <text evidence="1 7">Belongs to the peptidase S11 family.</text>
</comment>
<accession>A0ABN9NHS5</accession>
<dbReference type="PRINTS" id="PR00725">
    <property type="entry name" value="DADACBPTASE1"/>
</dbReference>
<dbReference type="InterPro" id="IPR012338">
    <property type="entry name" value="Beta-lactam/transpept-like"/>
</dbReference>
<evidence type="ECO:0000256" key="5">
    <source>
        <dbReference type="ARBA" id="ARBA00022984"/>
    </source>
</evidence>
<keyword evidence="4" id="KW-0133">Cell shape</keyword>
<evidence type="ECO:0000313" key="10">
    <source>
        <dbReference type="Proteomes" id="UP001190465"/>
    </source>
</evidence>
<dbReference type="RefSeq" id="WP_308482878.1">
    <property type="nucleotide sequence ID" value="NZ_OY726397.1"/>
</dbReference>
<keyword evidence="2" id="KW-0732">Signal</keyword>
<evidence type="ECO:0000259" key="8">
    <source>
        <dbReference type="Pfam" id="PF00768"/>
    </source>
</evidence>
<proteinExistence type="inferred from homology"/>
<keyword evidence="5" id="KW-0573">Peptidoglycan synthesis</keyword>